<feature type="transmembrane region" description="Helical" evidence="1">
    <location>
        <begin position="46"/>
        <end position="69"/>
    </location>
</feature>
<keyword evidence="1" id="KW-0472">Membrane</keyword>
<dbReference type="EMBL" id="RIAX01000008">
    <property type="protein sequence ID" value="RNF38960.1"/>
    <property type="molecule type" value="Genomic_DNA"/>
</dbReference>
<evidence type="ECO:0000313" key="2">
    <source>
        <dbReference type="EMBL" id="RNF38960.1"/>
    </source>
</evidence>
<evidence type="ECO:0000313" key="3">
    <source>
        <dbReference type="Proteomes" id="UP000275473"/>
    </source>
</evidence>
<protein>
    <submittedName>
        <fullName evidence="2">Uncharacterized protein</fullName>
    </submittedName>
</protein>
<evidence type="ECO:0000256" key="1">
    <source>
        <dbReference type="SAM" id="Phobius"/>
    </source>
</evidence>
<dbReference type="Proteomes" id="UP000275473">
    <property type="component" value="Unassembled WGS sequence"/>
</dbReference>
<reference evidence="2 3" key="1">
    <citation type="journal article" date="2018" name="Int. J. Syst. Evol. Microbiol.">
        <title>Planococcus salinus sp. nov., a moderately halophilic bacterium isolated from a saline-alkali soil.</title>
        <authorList>
            <person name="Gan L."/>
        </authorList>
    </citation>
    <scope>NUCLEOTIDE SEQUENCE [LARGE SCALE GENOMIC DNA]</scope>
    <source>
        <strain evidence="2 3">LCB217</strain>
    </source>
</reference>
<sequence>MDRHEIKSKNFFTEPIISPKVDRVLLYVFSFLGAFAGIILKSVTSWSYWTILLAVVGMAVILVCLLKFGNKVWAKFKAKEKGS</sequence>
<feature type="transmembrane region" description="Helical" evidence="1">
    <location>
        <begin position="21"/>
        <end position="40"/>
    </location>
</feature>
<proteinExistence type="predicted"/>
<dbReference type="RefSeq" id="WP_123165742.1">
    <property type="nucleotide sequence ID" value="NZ_RIAX01000008.1"/>
</dbReference>
<name>A0A3M8P6R3_9BACL</name>
<organism evidence="2 3">
    <name type="scientific">Planococcus salinus</name>
    <dbReference type="NCBI Taxonomy" id="1848460"/>
    <lineage>
        <taxon>Bacteria</taxon>
        <taxon>Bacillati</taxon>
        <taxon>Bacillota</taxon>
        <taxon>Bacilli</taxon>
        <taxon>Bacillales</taxon>
        <taxon>Caryophanaceae</taxon>
        <taxon>Planococcus</taxon>
    </lineage>
</organism>
<dbReference type="AlphaFoldDB" id="A0A3M8P6R3"/>
<gene>
    <name evidence="2" type="ORF">EEX84_11230</name>
</gene>
<keyword evidence="3" id="KW-1185">Reference proteome</keyword>
<keyword evidence="1" id="KW-1133">Transmembrane helix</keyword>
<accession>A0A3M8P6R3</accession>
<comment type="caution">
    <text evidence="2">The sequence shown here is derived from an EMBL/GenBank/DDBJ whole genome shotgun (WGS) entry which is preliminary data.</text>
</comment>
<keyword evidence="1" id="KW-0812">Transmembrane</keyword>